<dbReference type="InterPro" id="IPR009057">
    <property type="entry name" value="Homeodomain-like_sf"/>
</dbReference>
<dbReference type="InterPro" id="IPR036271">
    <property type="entry name" value="Tet_transcr_reg_TetR-rel_C_sf"/>
</dbReference>
<proteinExistence type="predicted"/>
<dbReference type="RefSeq" id="WP_173533175.1">
    <property type="nucleotide sequence ID" value="NZ_CP054143.1"/>
</dbReference>
<keyword evidence="2 4" id="KW-0238">DNA-binding</keyword>
<evidence type="ECO:0000256" key="4">
    <source>
        <dbReference type="PROSITE-ProRule" id="PRU00335"/>
    </source>
</evidence>
<dbReference type="InterPro" id="IPR001647">
    <property type="entry name" value="HTH_TetR"/>
</dbReference>
<dbReference type="Pfam" id="PF00440">
    <property type="entry name" value="TetR_N"/>
    <property type="match status" value="1"/>
</dbReference>
<dbReference type="EMBL" id="CP054143">
    <property type="protein sequence ID" value="QKJ66671.1"/>
    <property type="molecule type" value="Genomic_DNA"/>
</dbReference>
<feature type="domain" description="HTH tetR-type" evidence="5">
    <location>
        <begin position="1"/>
        <end position="61"/>
    </location>
</feature>
<dbReference type="PRINTS" id="PR00455">
    <property type="entry name" value="HTHTETR"/>
</dbReference>
<keyword evidence="1" id="KW-0805">Transcription regulation</keyword>
<evidence type="ECO:0000313" key="6">
    <source>
        <dbReference type="EMBL" id="QKJ66671.1"/>
    </source>
</evidence>
<accession>A0A6M8SPN3</accession>
<dbReference type="SUPFAM" id="SSF48498">
    <property type="entry name" value="Tetracyclin repressor-like, C-terminal domain"/>
    <property type="match status" value="1"/>
</dbReference>
<reference evidence="6 7" key="1">
    <citation type="submission" date="2020-05" db="EMBL/GenBank/DDBJ databases">
        <title>Complete genome sequence of Deefgea sp. D17.</title>
        <authorList>
            <person name="Bae J.-W."/>
            <person name="Han J.E."/>
        </authorList>
    </citation>
    <scope>NUCLEOTIDE SEQUENCE [LARGE SCALE GENOMIC DNA]</scope>
    <source>
        <strain evidence="6 7">D17</strain>
    </source>
</reference>
<evidence type="ECO:0000313" key="7">
    <source>
        <dbReference type="Proteomes" id="UP000504844"/>
    </source>
</evidence>
<dbReference type="Proteomes" id="UP000504844">
    <property type="component" value="Chromosome"/>
</dbReference>
<dbReference type="PROSITE" id="PS50977">
    <property type="entry name" value="HTH_TETR_2"/>
    <property type="match status" value="1"/>
</dbReference>
<organism evidence="6 7">
    <name type="scientific">Deefgea piscis</name>
    <dbReference type="NCBI Taxonomy" id="2739061"/>
    <lineage>
        <taxon>Bacteria</taxon>
        <taxon>Pseudomonadati</taxon>
        <taxon>Pseudomonadota</taxon>
        <taxon>Betaproteobacteria</taxon>
        <taxon>Neisseriales</taxon>
        <taxon>Chitinibacteraceae</taxon>
        <taxon>Deefgea</taxon>
    </lineage>
</organism>
<dbReference type="GO" id="GO:0003677">
    <property type="term" value="F:DNA binding"/>
    <property type="evidence" value="ECO:0007669"/>
    <property type="project" value="UniProtKB-UniRule"/>
</dbReference>
<dbReference type="PANTHER" id="PTHR47506:SF1">
    <property type="entry name" value="HTH-TYPE TRANSCRIPTIONAL REGULATOR YJDC"/>
    <property type="match status" value="1"/>
</dbReference>
<protein>
    <submittedName>
        <fullName evidence="6">TetR/AcrR family transcriptional regulator</fullName>
    </submittedName>
</protein>
<evidence type="ECO:0000256" key="1">
    <source>
        <dbReference type="ARBA" id="ARBA00023015"/>
    </source>
</evidence>
<dbReference type="AlphaFoldDB" id="A0A6M8SPN3"/>
<evidence type="ECO:0000259" key="5">
    <source>
        <dbReference type="PROSITE" id="PS50977"/>
    </source>
</evidence>
<name>A0A6M8SPN3_9NEIS</name>
<dbReference type="PANTHER" id="PTHR47506">
    <property type="entry name" value="TRANSCRIPTIONAL REGULATORY PROTEIN"/>
    <property type="match status" value="1"/>
</dbReference>
<keyword evidence="7" id="KW-1185">Reference proteome</keyword>
<evidence type="ECO:0000256" key="3">
    <source>
        <dbReference type="ARBA" id="ARBA00023163"/>
    </source>
</evidence>
<gene>
    <name evidence="6" type="ORF">HQN60_08115</name>
</gene>
<feature type="DNA-binding region" description="H-T-H motif" evidence="4">
    <location>
        <begin position="24"/>
        <end position="43"/>
    </location>
</feature>
<evidence type="ECO:0000256" key="2">
    <source>
        <dbReference type="ARBA" id="ARBA00023125"/>
    </source>
</evidence>
<dbReference type="KEGG" id="dee:HQN60_08115"/>
<dbReference type="Gene3D" id="1.10.357.10">
    <property type="entry name" value="Tetracycline Repressor, domain 2"/>
    <property type="match status" value="1"/>
</dbReference>
<sequence>MNTSDQIVNAALNEFYQHGFHATGVDQLSRVAGVTKRTLYRYFPSKDHLIAAALNLRDTQFFERMQAFVEAADAVDRPQAYVAFLANWGNEDNFCGCAFINAAAEFAEHSASPHVLSKAHKSRVLNYLEMICAQAGAMDPATMAMQLFLIGEGLIVAMQIMGPSALLLEAASKSVAQIFQAP</sequence>
<keyword evidence="3" id="KW-0804">Transcription</keyword>
<dbReference type="SUPFAM" id="SSF46689">
    <property type="entry name" value="Homeodomain-like"/>
    <property type="match status" value="1"/>
</dbReference>